<evidence type="ECO:0000313" key="3">
    <source>
        <dbReference type="EMBL" id="OBX35936.1"/>
    </source>
</evidence>
<dbReference type="InterPro" id="IPR058982">
    <property type="entry name" value="Beta-barrel_AprE"/>
</dbReference>
<evidence type="ECO:0000313" key="4">
    <source>
        <dbReference type="Proteomes" id="UP000092504"/>
    </source>
</evidence>
<comment type="caution">
    <text evidence="3">The sequence shown here is derived from an EMBL/GenBank/DDBJ whole genome shotgun (WGS) entry which is preliminary data.</text>
</comment>
<dbReference type="PRINTS" id="PR01490">
    <property type="entry name" value="RTXTOXIND"/>
</dbReference>
<proteinExistence type="predicted"/>
<evidence type="ECO:0000259" key="1">
    <source>
        <dbReference type="Pfam" id="PF25994"/>
    </source>
</evidence>
<dbReference type="PANTHER" id="PTHR30386">
    <property type="entry name" value="MEMBRANE FUSION SUBUNIT OF EMRAB-TOLC MULTIDRUG EFFLUX PUMP"/>
    <property type="match status" value="1"/>
</dbReference>
<dbReference type="PANTHER" id="PTHR30386:SF17">
    <property type="entry name" value="ALKALINE PROTEASE SECRETION PROTEIN APRE"/>
    <property type="match status" value="1"/>
</dbReference>
<dbReference type="InterPro" id="IPR050739">
    <property type="entry name" value="MFP"/>
</dbReference>
<organism evidence="3 4">
    <name type="scientific">Halomonas elongata</name>
    <dbReference type="NCBI Taxonomy" id="2746"/>
    <lineage>
        <taxon>Bacteria</taxon>
        <taxon>Pseudomonadati</taxon>
        <taxon>Pseudomonadota</taxon>
        <taxon>Gammaproteobacteria</taxon>
        <taxon>Oceanospirillales</taxon>
        <taxon>Halomonadaceae</taxon>
        <taxon>Halomonas</taxon>
    </lineage>
</organism>
<protein>
    <submittedName>
        <fullName evidence="3">Type I secretion system membrane fusion protein PrsE</fullName>
    </submittedName>
</protein>
<feature type="domain" description="AprE-like long alpha-helical hairpin" evidence="1">
    <location>
        <begin position="2"/>
        <end position="122"/>
    </location>
</feature>
<dbReference type="AlphaFoldDB" id="A0A1B8P0Z7"/>
<dbReference type="EMBL" id="MAJD01000001">
    <property type="protein sequence ID" value="OBX35936.1"/>
    <property type="molecule type" value="Genomic_DNA"/>
</dbReference>
<sequence length="319" mass="34264">MNAELDGIAASLRGERAQAAGLEASLAQQRVRLAALGEQRDNLRQLADEGYVPRNRVLEIDADYAQLQAQVAADGGNLTQTRQRIVELGLRRTQRLDEYRREVGEALSQATLRADELDGKLATGTFDLEHSRIRAPATGAVVGLTLHTEGGVVQPGELLMEIVPDGEPLIVEGQLPVERIDRVHPGLPVELMFTAFDRSRTPRLPGEVTQVSADRLVDEQTDMPITDYGSLFPPRLFPPTGCLRSRRVCRSKRSCAPANAACSTICSNHCGTVCVRPGGMHEPAIACLVQRVAVVPVLPCFVAGTGAGLSSGLRPGIAP</sequence>
<gene>
    <name evidence="3" type="primary">prsE_2</name>
    <name evidence="3" type="ORF">A8U91_00272</name>
</gene>
<dbReference type="PATRIC" id="fig|2746.7.peg.279"/>
<dbReference type="Pfam" id="PF25994">
    <property type="entry name" value="HH_AprE"/>
    <property type="match status" value="1"/>
</dbReference>
<evidence type="ECO:0000259" key="2">
    <source>
        <dbReference type="Pfam" id="PF26002"/>
    </source>
</evidence>
<reference evidence="3 4" key="1">
    <citation type="submission" date="2016-06" db="EMBL/GenBank/DDBJ databases">
        <title>Genome sequence of halotolerant plant growth promoting strain of Halomonas elongata HEK1 isolated from salterns of Rann of Kutch, Gujarat, India.</title>
        <authorList>
            <person name="Gaba S."/>
            <person name="Singh R.N."/>
            <person name="Abrol S."/>
            <person name="Kaushik R."/>
            <person name="Saxena A.K."/>
        </authorList>
    </citation>
    <scope>NUCLEOTIDE SEQUENCE [LARGE SCALE GENOMIC DNA]</scope>
    <source>
        <strain evidence="3 4">HEK1</strain>
    </source>
</reference>
<feature type="domain" description="AprE-like beta-barrel" evidence="2">
    <location>
        <begin position="169"/>
        <end position="224"/>
    </location>
</feature>
<dbReference type="Proteomes" id="UP000092504">
    <property type="component" value="Unassembled WGS sequence"/>
</dbReference>
<name>A0A1B8P0Z7_HALEL</name>
<dbReference type="Pfam" id="PF26002">
    <property type="entry name" value="Beta-barrel_AprE"/>
    <property type="match status" value="1"/>
</dbReference>
<dbReference type="InterPro" id="IPR058781">
    <property type="entry name" value="HH_AprE-like"/>
</dbReference>
<accession>A0A1B8P0Z7</accession>